<dbReference type="RefSeq" id="WP_163958516.1">
    <property type="nucleotide sequence ID" value="NZ_BAAAES010000009.1"/>
</dbReference>
<proteinExistence type="predicted"/>
<name>A0ABP3T2Q1_9SPHN</name>
<reference evidence="2" key="1">
    <citation type="journal article" date="2019" name="Int. J. Syst. Evol. Microbiol.">
        <title>The Global Catalogue of Microorganisms (GCM) 10K type strain sequencing project: providing services to taxonomists for standard genome sequencing and annotation.</title>
        <authorList>
            <consortium name="The Broad Institute Genomics Platform"/>
            <consortium name="The Broad Institute Genome Sequencing Center for Infectious Disease"/>
            <person name="Wu L."/>
            <person name="Ma J."/>
        </authorList>
    </citation>
    <scope>NUCLEOTIDE SEQUENCE [LARGE SCALE GENOMIC DNA]</scope>
    <source>
        <strain evidence="2">JCM 14603</strain>
    </source>
</reference>
<keyword evidence="2" id="KW-1185">Reference proteome</keyword>
<gene>
    <name evidence="1" type="ORF">GCM10009102_23490</name>
</gene>
<dbReference type="EMBL" id="BAAAES010000009">
    <property type="protein sequence ID" value="GAA0671763.1"/>
    <property type="molecule type" value="Genomic_DNA"/>
</dbReference>
<sequence length="163" mass="17712">MSESPASPSTRLVTLDLDDLYRRRDEAEERVARETRALASILGAIQVVEEALGLTPRGAPQQGSAGATVVKARPTHRTMLTTVLAEAGKPMGVREMIDAVHARWGVTIPRTSVSPLLRKLADRGELRHDGENARWVIGDIDRATVEGEIVGFRGPRTAKREAA</sequence>
<evidence type="ECO:0000313" key="1">
    <source>
        <dbReference type="EMBL" id="GAA0671763.1"/>
    </source>
</evidence>
<accession>A0ABP3T2Q1</accession>
<comment type="caution">
    <text evidence="1">The sequence shown here is derived from an EMBL/GenBank/DDBJ whole genome shotgun (WGS) entry which is preliminary data.</text>
</comment>
<organism evidence="1 2">
    <name type="scientific">Sphingomonas insulae</name>
    <dbReference type="NCBI Taxonomy" id="424800"/>
    <lineage>
        <taxon>Bacteria</taxon>
        <taxon>Pseudomonadati</taxon>
        <taxon>Pseudomonadota</taxon>
        <taxon>Alphaproteobacteria</taxon>
        <taxon>Sphingomonadales</taxon>
        <taxon>Sphingomonadaceae</taxon>
        <taxon>Sphingomonas</taxon>
    </lineage>
</organism>
<dbReference type="Proteomes" id="UP001500238">
    <property type="component" value="Unassembled WGS sequence"/>
</dbReference>
<evidence type="ECO:0000313" key="2">
    <source>
        <dbReference type="Proteomes" id="UP001500238"/>
    </source>
</evidence>
<protein>
    <submittedName>
        <fullName evidence="1">Uncharacterized protein</fullName>
    </submittedName>
</protein>